<dbReference type="InterPro" id="IPR007187">
    <property type="entry name" value="Nucleoporin_Nup133/Nup155_C"/>
</dbReference>
<evidence type="ECO:0000256" key="2">
    <source>
        <dbReference type="ARBA" id="ARBA00005569"/>
    </source>
</evidence>
<dbReference type="Pfam" id="PF08801">
    <property type="entry name" value="Nucleoporin_N"/>
    <property type="match status" value="1"/>
</dbReference>
<evidence type="ECO:0000313" key="11">
    <source>
        <dbReference type="EMBL" id="KAF2847970.1"/>
    </source>
</evidence>
<dbReference type="PANTHER" id="PTHR13405">
    <property type="entry name" value="NUCLEAR PORE COMPLEX PROTEIN NUP133"/>
    <property type="match status" value="1"/>
</dbReference>
<keyword evidence="4" id="KW-0509">mRNA transport</keyword>
<dbReference type="InterPro" id="IPR014908">
    <property type="entry name" value="Nucleoporin_Nup133/Nup155_N"/>
</dbReference>
<evidence type="ECO:0000256" key="7">
    <source>
        <dbReference type="ARBA" id="ARBA00023242"/>
    </source>
</evidence>
<accession>A0A6A7AXJ6</accession>
<dbReference type="GO" id="GO:0016973">
    <property type="term" value="P:poly(A)+ mRNA export from nucleus"/>
    <property type="evidence" value="ECO:0007669"/>
    <property type="project" value="TreeGrafter"/>
</dbReference>
<dbReference type="SUPFAM" id="SSF117289">
    <property type="entry name" value="Nucleoporin domain"/>
    <property type="match status" value="1"/>
</dbReference>
<dbReference type="GO" id="GO:0000972">
    <property type="term" value="P:transcription-dependent tethering of RNA polymerase II gene DNA at nuclear periphery"/>
    <property type="evidence" value="ECO:0007669"/>
    <property type="project" value="TreeGrafter"/>
</dbReference>
<dbReference type="Pfam" id="PF03177">
    <property type="entry name" value="Nucleoporin_C"/>
    <property type="match status" value="1"/>
</dbReference>
<evidence type="ECO:0000256" key="3">
    <source>
        <dbReference type="ARBA" id="ARBA00022448"/>
    </source>
</evidence>
<feature type="compositionally biased region" description="Low complexity" evidence="8">
    <location>
        <begin position="1331"/>
        <end position="1346"/>
    </location>
</feature>
<evidence type="ECO:0000256" key="5">
    <source>
        <dbReference type="ARBA" id="ARBA00022927"/>
    </source>
</evidence>
<dbReference type="GO" id="GO:0006606">
    <property type="term" value="P:protein import into nucleus"/>
    <property type="evidence" value="ECO:0007669"/>
    <property type="project" value="TreeGrafter"/>
</dbReference>
<sequence>MFSPEASVQSARSSLRNPRRRPRKNSDGQQQQHRRKRSKLNDESFQAPAETHMNGKGHDLMNGHAVQSVENSVVLVDMPVREKQAPPKRASKEDDALYLTKNANYSVKKLPAFPNALLRPSTPFHGTALSSAGLALALTHERAIVWDHNATNDPTKVVALPLHFGLKASDPLPLGAIVRNGPTNDYGVVALAPSLGKITFWENIDSANTRSLYPQRSHGVEGSVKLYSGENITDLVDVEYAGYVLIFSSGRLAHLTLRDAQGRPSITTTILSTPNSSGGSFFSFKGLLGGAIRKTIASVKARPSSSKGHMEVISATQNGLFQSWDLSWSGQHSHRRDVDVHAEMLAAVQAGTAAETRSQHDIHVLDFAIMDQRQRRDVVSLLVLVALSGRDSLDYSLLEVDLGNAGATISRAIPVRNFNQAQLPKEPQGILLLPQPGHTAYVHFPGAIFVASLAEPEESPEAQLLADSGNVNLPFQDTIYFRDDAPIVLCGTALEQPARKDLRASALFFVQGFGLLQISAQPPTASEDDPERAKVTARSKLEQATFFSILPGNILDFSIKSRFSFSEEETRQAVLAISSEILKSSYDYLDKVTASMDDQFRKRASALQTLASQLQSDYPLQTSQTRWRLLAHAEKLAATHKLWNWYQDKLQDQQAHPDSYPETILMGDIVRALNERYKTAIDPELGETDSIRQFFLRDVDSLGILIPWAWFYLRTFYMKEGAKEPRSVMQRLGEGNDVILVTLETAFAFRKANLELYGLDPDCLDDGVLKPNRGYDLLPSFWTSSHNIVSSIRSLIDVGRNLAVENYEEGYQEALAQKIGKDNPRLVKLGCQTHIERFQWSLAQSDEKIRETGRSLRSEWNTNVRPNHILGLMEIGLATEGMKLAEQYRDMATLVDLVWEESNWLENEKANTRSKMEQAESTVKLNRIKERISRYFEMYGDEWAGAFYSKYIKENQASQLFMKEYLNQPALTKFLRADASRARIAWINEVSGEKNYEAAAAALFEASSKQETNAWCQRVELSMAKLAMLCKDEKKEGEKLKAPAAPKTKAEKMRENQFQSIKQQLEFTKIQDQVYDSLSHIIDGAADKDFAVDLLMTEFGQGRLKDRPAHQAILKEGFENLVHHRVIDPALMIDILTLLNTDDNEHGVTPLQGNEFLFALRVLVISWHHIHRTTRDGLLKLVWKRLCIKDDWATINNTKDVSDATLHGDLKHTAVGWTFQGLSKMIAEDNFAKVAWPKKLEDLIGAGATHGELCVRFANEDLRNPIIKDNLLDDDIVREHLQKHRLAEWFPAACRAGKRTYDESVQPASQQQPSSGQANGVAAQSVLNETVAEAEPAPAPLGPVALDSDMQSIGEQGQDVEMQYS</sequence>
<dbReference type="InterPro" id="IPR037624">
    <property type="entry name" value="Nup133-like"/>
</dbReference>
<evidence type="ECO:0000256" key="1">
    <source>
        <dbReference type="ARBA" id="ARBA00004259"/>
    </source>
</evidence>
<evidence type="ECO:0000259" key="10">
    <source>
        <dbReference type="Pfam" id="PF08801"/>
    </source>
</evidence>
<dbReference type="Proteomes" id="UP000799423">
    <property type="component" value="Unassembled WGS sequence"/>
</dbReference>
<keyword evidence="6" id="KW-0811">Translocation</keyword>
<protein>
    <submittedName>
        <fullName evidence="11">Uncharacterized protein</fullName>
    </submittedName>
</protein>
<dbReference type="EMBL" id="MU006321">
    <property type="protein sequence ID" value="KAF2847970.1"/>
    <property type="molecule type" value="Genomic_DNA"/>
</dbReference>
<feature type="domain" description="Nucleoporin Nup133/Nup155-like N-terminal" evidence="10">
    <location>
        <begin position="100"/>
        <end position="516"/>
    </location>
</feature>
<name>A0A6A7AXJ6_9PLEO</name>
<feature type="region of interest" description="Disordered" evidence="8">
    <location>
        <begin position="1"/>
        <end position="61"/>
    </location>
</feature>
<feature type="region of interest" description="Disordered" evidence="8">
    <location>
        <begin position="1301"/>
        <end position="1365"/>
    </location>
</feature>
<dbReference type="OrthoDB" id="103454at2759"/>
<dbReference type="GO" id="GO:0031080">
    <property type="term" value="C:nuclear pore outer ring"/>
    <property type="evidence" value="ECO:0007669"/>
    <property type="project" value="TreeGrafter"/>
</dbReference>
<keyword evidence="7" id="KW-0539">Nucleus</keyword>
<dbReference type="Gene3D" id="1.20.58.1380">
    <property type="match status" value="1"/>
</dbReference>
<comment type="subcellular location">
    <subcellularLocation>
        <location evidence="1">Nucleus envelope</location>
    </subcellularLocation>
</comment>
<feature type="compositionally biased region" description="Low complexity" evidence="8">
    <location>
        <begin position="1304"/>
        <end position="1318"/>
    </location>
</feature>
<comment type="similarity">
    <text evidence="2">Belongs to the nucleoporin Nup133 family.</text>
</comment>
<dbReference type="GO" id="GO:0017056">
    <property type="term" value="F:structural constituent of nuclear pore"/>
    <property type="evidence" value="ECO:0007669"/>
    <property type="project" value="InterPro"/>
</dbReference>
<dbReference type="PANTHER" id="PTHR13405:SF11">
    <property type="entry name" value="NUCLEAR PORE COMPLEX PROTEIN NUP133"/>
    <property type="match status" value="1"/>
</dbReference>
<dbReference type="Gene3D" id="2.130.10.10">
    <property type="entry name" value="YVTN repeat-like/Quinoprotein amine dehydrogenase"/>
    <property type="match status" value="1"/>
</dbReference>
<keyword evidence="12" id="KW-1185">Reference proteome</keyword>
<evidence type="ECO:0000313" key="12">
    <source>
        <dbReference type="Proteomes" id="UP000799423"/>
    </source>
</evidence>
<keyword evidence="3" id="KW-0813">Transport</keyword>
<evidence type="ECO:0000256" key="4">
    <source>
        <dbReference type="ARBA" id="ARBA00022816"/>
    </source>
</evidence>
<organism evidence="11 12">
    <name type="scientific">Plenodomus tracheiphilus IPT5</name>
    <dbReference type="NCBI Taxonomy" id="1408161"/>
    <lineage>
        <taxon>Eukaryota</taxon>
        <taxon>Fungi</taxon>
        <taxon>Dikarya</taxon>
        <taxon>Ascomycota</taxon>
        <taxon>Pezizomycotina</taxon>
        <taxon>Dothideomycetes</taxon>
        <taxon>Pleosporomycetidae</taxon>
        <taxon>Pleosporales</taxon>
        <taxon>Pleosporineae</taxon>
        <taxon>Leptosphaeriaceae</taxon>
        <taxon>Plenodomus</taxon>
    </lineage>
</organism>
<evidence type="ECO:0000259" key="9">
    <source>
        <dbReference type="Pfam" id="PF03177"/>
    </source>
</evidence>
<evidence type="ECO:0000256" key="6">
    <source>
        <dbReference type="ARBA" id="ARBA00023010"/>
    </source>
</evidence>
<dbReference type="InterPro" id="IPR015943">
    <property type="entry name" value="WD40/YVTN_repeat-like_dom_sf"/>
</dbReference>
<gene>
    <name evidence="11" type="ORF">T440DRAFT_520398</name>
</gene>
<reference evidence="11" key="1">
    <citation type="submission" date="2020-01" db="EMBL/GenBank/DDBJ databases">
        <authorList>
            <consortium name="DOE Joint Genome Institute"/>
            <person name="Haridas S."/>
            <person name="Albert R."/>
            <person name="Binder M."/>
            <person name="Bloem J."/>
            <person name="Labutti K."/>
            <person name="Salamov A."/>
            <person name="Andreopoulos B."/>
            <person name="Baker S.E."/>
            <person name="Barry K."/>
            <person name="Bills G."/>
            <person name="Bluhm B.H."/>
            <person name="Cannon C."/>
            <person name="Castanera R."/>
            <person name="Culley D.E."/>
            <person name="Daum C."/>
            <person name="Ezra D."/>
            <person name="Gonzalez J.B."/>
            <person name="Henrissat B."/>
            <person name="Kuo A."/>
            <person name="Liang C."/>
            <person name="Lipzen A."/>
            <person name="Lutzoni F."/>
            <person name="Magnuson J."/>
            <person name="Mondo S."/>
            <person name="Nolan M."/>
            <person name="Ohm R."/>
            <person name="Pangilinan J."/>
            <person name="Park H.-J."/>
            <person name="Ramirez L."/>
            <person name="Alfaro M."/>
            <person name="Sun H."/>
            <person name="Tritt A."/>
            <person name="Yoshinaga Y."/>
            <person name="Zwiers L.-H."/>
            <person name="Turgeon B.G."/>
            <person name="Goodwin S.B."/>
            <person name="Spatafora J.W."/>
            <person name="Crous P.W."/>
            <person name="Grigoriev I.V."/>
        </authorList>
    </citation>
    <scope>NUCLEOTIDE SEQUENCE</scope>
    <source>
        <strain evidence="11">IPT5</strain>
    </source>
</reference>
<proteinExistence type="inferred from homology"/>
<feature type="domain" description="Nucleoporin Nup133/Nup155-like C-terminal" evidence="9">
    <location>
        <begin position="630"/>
        <end position="1290"/>
    </location>
</feature>
<evidence type="ECO:0000256" key="8">
    <source>
        <dbReference type="SAM" id="MobiDB-lite"/>
    </source>
</evidence>
<keyword evidence="5" id="KW-0653">Protein transport</keyword>